<dbReference type="PANTHER" id="PTHR46316">
    <property type="entry name" value="SNF1-RELATED PROTEIN KINASE REGULATORY SUBUNIT BETA-1"/>
    <property type="match status" value="1"/>
</dbReference>
<evidence type="ECO:0000259" key="3">
    <source>
        <dbReference type="SMART" id="SM01010"/>
    </source>
</evidence>
<dbReference type="InterPro" id="IPR032640">
    <property type="entry name" value="AMPK1_CBM"/>
</dbReference>
<dbReference type="InterPro" id="IPR043554">
    <property type="entry name" value="KINB"/>
</dbReference>
<dbReference type="InterPro" id="IPR006828">
    <property type="entry name" value="ASC_dom"/>
</dbReference>
<dbReference type="InterPro" id="IPR037256">
    <property type="entry name" value="ASC_dom_sf"/>
</dbReference>
<dbReference type="Gene3D" id="2.60.40.10">
    <property type="entry name" value="Immunoglobulins"/>
    <property type="match status" value="1"/>
</dbReference>
<feature type="domain" description="Association with the SNF1 complex (ASC)" evidence="3">
    <location>
        <begin position="168"/>
        <end position="257"/>
    </location>
</feature>
<dbReference type="Pfam" id="PF16561">
    <property type="entry name" value="AMPK1_CBM"/>
    <property type="match status" value="1"/>
</dbReference>
<dbReference type="EMBL" id="HBFA01007302">
    <property type="protein sequence ID" value="CAD8655146.1"/>
    <property type="molecule type" value="Transcribed_RNA"/>
</dbReference>
<organism evidence="4">
    <name type="scientific">Pyramimonas obovata</name>
    <dbReference type="NCBI Taxonomy" id="1411642"/>
    <lineage>
        <taxon>Eukaryota</taxon>
        <taxon>Viridiplantae</taxon>
        <taxon>Chlorophyta</taxon>
        <taxon>Pyramimonadophyceae</taxon>
        <taxon>Pyramimonadales</taxon>
        <taxon>Pyramimonadaceae</taxon>
        <taxon>Pyramimonas</taxon>
        <taxon>Pyramimonas incertae sedis</taxon>
    </lineage>
</organism>
<gene>
    <name evidence="4" type="ORF">POBO1169_LOCUS3797</name>
</gene>
<dbReference type="Gene3D" id="6.20.250.60">
    <property type="match status" value="1"/>
</dbReference>
<dbReference type="SUPFAM" id="SSF81296">
    <property type="entry name" value="E set domains"/>
    <property type="match status" value="1"/>
</dbReference>
<evidence type="ECO:0000313" key="4">
    <source>
        <dbReference type="EMBL" id="CAD8655146.1"/>
    </source>
</evidence>
<dbReference type="PANTHER" id="PTHR46316:SF2">
    <property type="entry name" value="SNF1-RELATED PROTEIN KINASE REGULATORY SUBUNIT BETA-2"/>
    <property type="match status" value="1"/>
</dbReference>
<dbReference type="AlphaFoldDB" id="A0A7S0MYM1"/>
<feature type="compositionally biased region" description="Basic residues" evidence="2">
    <location>
        <begin position="1"/>
        <end position="13"/>
    </location>
</feature>
<reference evidence="4" key="1">
    <citation type="submission" date="2021-01" db="EMBL/GenBank/DDBJ databases">
        <authorList>
            <person name="Corre E."/>
            <person name="Pelletier E."/>
            <person name="Niang G."/>
            <person name="Scheremetjew M."/>
            <person name="Finn R."/>
            <person name="Kale V."/>
            <person name="Holt S."/>
            <person name="Cochrane G."/>
            <person name="Meng A."/>
            <person name="Brown T."/>
            <person name="Cohen L."/>
        </authorList>
    </citation>
    <scope>NUCLEOTIDE SEQUENCE</scope>
    <source>
        <strain evidence="4">CCMP722</strain>
    </source>
</reference>
<dbReference type="SUPFAM" id="SSF160219">
    <property type="entry name" value="AMPKBI-like"/>
    <property type="match status" value="1"/>
</dbReference>
<protein>
    <recommendedName>
        <fullName evidence="3">Association with the SNF1 complex (ASC) domain-containing protein</fullName>
    </recommendedName>
</protein>
<evidence type="ECO:0000256" key="2">
    <source>
        <dbReference type="SAM" id="MobiDB-lite"/>
    </source>
</evidence>
<dbReference type="GO" id="GO:0005737">
    <property type="term" value="C:cytoplasm"/>
    <property type="evidence" value="ECO:0007669"/>
    <property type="project" value="UniProtKB-ARBA"/>
</dbReference>
<feature type="region of interest" description="Disordered" evidence="2">
    <location>
        <begin position="160"/>
        <end position="183"/>
    </location>
</feature>
<comment type="similarity">
    <text evidence="1">Belongs to the 5'-AMP-activated protein kinase beta subunit family.</text>
</comment>
<feature type="compositionally biased region" description="Polar residues" evidence="2">
    <location>
        <begin position="55"/>
        <end position="64"/>
    </location>
</feature>
<dbReference type="SMART" id="SM01010">
    <property type="entry name" value="AMPKBI"/>
    <property type="match status" value="1"/>
</dbReference>
<dbReference type="Pfam" id="PF04739">
    <property type="entry name" value="AMPKBI"/>
    <property type="match status" value="1"/>
</dbReference>
<feature type="region of interest" description="Disordered" evidence="2">
    <location>
        <begin position="1"/>
        <end position="64"/>
    </location>
</feature>
<proteinExistence type="inferred from homology"/>
<dbReference type="CDD" id="cd02859">
    <property type="entry name" value="E_set_AMPKbeta_like_N"/>
    <property type="match status" value="1"/>
</dbReference>
<evidence type="ECO:0000256" key="1">
    <source>
        <dbReference type="ARBA" id="ARBA00010926"/>
    </source>
</evidence>
<accession>A0A7S0MYM1</accession>
<sequence length="268" mass="29733">MGNTHVRHGKGHTGSRPPSPDSMGTSPPDSPGHRSPPLTFSPQLPMNPIPKQEDFGSSQARNIPGTTAQTTFIPTVITWSHGGNVVEVQGSFDNWSTRQPLHRHGKDFTLVKMLLPGVYQYKFIVDGEWKYAPDQPAMYDEMGNVNNVLEVQEYIPENLDSLSGFQPPASPPSSYNQLLPPPDDYAKEPPAVPPQLLLTLLNAPTNPEAPSLLPRPQHVILNHTYCEKSKNVWGTRVLGTTHRYRSKYVTVVMYKPERSAGDNHPPPH</sequence>
<name>A0A7S0MYM1_9CHLO</name>
<dbReference type="InterPro" id="IPR013783">
    <property type="entry name" value="Ig-like_fold"/>
</dbReference>
<dbReference type="InterPro" id="IPR014756">
    <property type="entry name" value="Ig_E-set"/>
</dbReference>